<dbReference type="WBParaSite" id="SVE_0574700.1">
    <property type="protein sequence ID" value="SVE_0574700.1"/>
    <property type="gene ID" value="SVE_0574700"/>
</dbReference>
<keyword evidence="1" id="KW-1185">Reference proteome</keyword>
<name>A0A0K0FA94_STRVS</name>
<evidence type="ECO:0000313" key="1">
    <source>
        <dbReference type="Proteomes" id="UP000035680"/>
    </source>
</evidence>
<proteinExistence type="predicted"/>
<evidence type="ECO:0000313" key="2">
    <source>
        <dbReference type="WBParaSite" id="SVE_0574700.1"/>
    </source>
</evidence>
<reference evidence="1" key="1">
    <citation type="submission" date="2014-07" db="EMBL/GenBank/DDBJ databases">
        <authorList>
            <person name="Martin A.A"/>
            <person name="De Silva N."/>
        </authorList>
    </citation>
    <scope>NUCLEOTIDE SEQUENCE</scope>
</reference>
<protein>
    <submittedName>
        <fullName evidence="2">Uncharacterized protein</fullName>
    </submittedName>
</protein>
<accession>A0A0K0FA94</accession>
<reference evidence="2" key="2">
    <citation type="submission" date="2015-08" db="UniProtKB">
        <authorList>
            <consortium name="WormBaseParasite"/>
        </authorList>
    </citation>
    <scope>IDENTIFICATION</scope>
</reference>
<organism evidence="1 2">
    <name type="scientific">Strongyloides venezuelensis</name>
    <name type="common">Threadworm</name>
    <dbReference type="NCBI Taxonomy" id="75913"/>
    <lineage>
        <taxon>Eukaryota</taxon>
        <taxon>Metazoa</taxon>
        <taxon>Ecdysozoa</taxon>
        <taxon>Nematoda</taxon>
        <taxon>Chromadorea</taxon>
        <taxon>Rhabditida</taxon>
        <taxon>Tylenchina</taxon>
        <taxon>Panagrolaimomorpha</taxon>
        <taxon>Strongyloidoidea</taxon>
        <taxon>Strongyloididae</taxon>
        <taxon>Strongyloides</taxon>
    </lineage>
</organism>
<dbReference type="AlphaFoldDB" id="A0A0K0FA94"/>
<dbReference type="Proteomes" id="UP000035680">
    <property type="component" value="Unassembled WGS sequence"/>
</dbReference>
<sequence length="110" mass="12797">MLKSKSSNCYSIIRKDISKATYDSNDFSNFLELSDSINHNKLYLKHGQKIKNYKKNQEGQINRGPSSKFPSIPQDRINKVGKFTDKLEGDKTYVDEELDSDENYNYEYAI</sequence>